<dbReference type="InterPro" id="IPR006944">
    <property type="entry name" value="Phage/GTA_portal"/>
</dbReference>
<evidence type="ECO:0000256" key="1">
    <source>
        <dbReference type="ARBA" id="ARBA00022950"/>
    </source>
</evidence>
<keyword evidence="3" id="KW-0231">Viral genome packaging</keyword>
<keyword evidence="2" id="KW-1171">Viral genome ejection through host cell envelope</keyword>
<gene>
    <name evidence="5" type="primary">3</name>
    <name evidence="5" type="ORF">HSTV1_3</name>
</gene>
<dbReference type="EMBL" id="KC117378">
    <property type="protein sequence ID" value="AGC34548.1"/>
    <property type="molecule type" value="Genomic_DNA"/>
</dbReference>
<evidence type="ECO:0000313" key="6">
    <source>
        <dbReference type="Proteomes" id="UP000014319"/>
    </source>
</evidence>
<protein>
    <submittedName>
        <fullName evidence="5">Portal</fullName>
    </submittedName>
</protein>
<evidence type="ECO:0000313" key="5">
    <source>
        <dbReference type="EMBL" id="AGC34548.1"/>
    </source>
</evidence>
<organism evidence="5 6">
    <name type="scientific">Haloarcula sinaiiensis tailed virus 1</name>
    <dbReference type="NCBI Taxonomy" id="1262530"/>
    <lineage>
        <taxon>Viruses</taxon>
        <taxon>Duplodnaviria</taxon>
        <taxon>Heunggongvirae</taxon>
        <taxon>Uroviricota</taxon>
        <taxon>Caudoviricetes</taxon>
        <taxon>Kirjokansivirales</taxon>
        <taxon>Shortaselviridae</taxon>
        <taxon>Lonfivirus</taxon>
        <taxon>Lonfivirus codicilli</taxon>
        <taxon>Lonfivirus HSTV1</taxon>
    </lineage>
</organism>
<dbReference type="GeneID" id="16151487"/>
<keyword evidence="2" id="KW-1160">Virus entry into host cell</keyword>
<dbReference type="KEGG" id="vg:16151487"/>
<keyword evidence="2" id="KW-1162">Viral penetration into host cytoplasm</keyword>
<dbReference type="InterPro" id="IPR006528">
    <property type="entry name" value="Phage_head_morphogenesis_dom"/>
</dbReference>
<keyword evidence="1" id="KW-0118">Viral capsid assembly</keyword>
<proteinExistence type="predicted"/>
<dbReference type="Pfam" id="PF04233">
    <property type="entry name" value="Phage_Mu_F"/>
    <property type="match status" value="1"/>
</dbReference>
<sequence length="881" mass="98258">MSVAVPGVSCPDGTGNTHDAARNAVVVADVPGSCLRHRAGRFHPGPDSPCGATLTLPAPAVCVMKLGNILGNGQDRPPAPEVATAEDVEKYNMQWVSKNPQAATDTGTEHSDPTVELPFTEKALDDRLKQKAEFPWLYDPSKGVRWDFDPVQLRNIAQENTWVGMMVQSITKEIAETPWSIVKQDDRNELRKRLSEHPETREKVAKQEGATEFPDATAERIDDLLRNPNPDHGWHDLVEMWLGDLLEVGSATTVKAFPKSVYGGENNTLAVEPDATRPRALQVSAPEVWTKGFDGRTGIMDAFWQFDDERAPGTGNSNGGTSGSYGFRTPVEFDTAEVMWTDMTPRSNRRYGMPPTLLVRDFLQSLDLAVKQEQQYLSRGSIPSGAWVFEQWDREEVREWKTENAENIKGKPHKSLMFAGRGGDVKFEPMSMNFKELEFTERMKWYARVVSSVFQVPTAVVGIEPEKVNYNTFQGERENFEENTLGPYMQKLERFINDELIWPHWGRSYHFEFKPGLSETTRSKISGRVQSEFNAGLIRRNEARQELGRDEVDEDLNGFKDEVVEGTDPQDAQDALGGLMASEMSDEGNEGNANLRKDEALRNSGEWYQFDVQPEMVETLQQDIADDVSELFESVLSNERIQTIIERLAAESEQDDADAVSKSTVSLAREVRKLLEQQRLAGDVADAIRNRSAEAIRETLQETVTEADDTDVDVDVEAVTSRLQDRDVAFADRFANELSETIRDTVGDGWAEGKNSREIAADIAEEGDIAEGWGGAERIARQELQVATGEARSAVADDLDKVEIWNDSGDNRVRQSHADMDGKWAFPGDEWLVDYSDEGRGVVKESAPGSSEPGIGCRCTTLLRDREEVADEDYAGDGDLN</sequence>
<dbReference type="Proteomes" id="UP000014319">
    <property type="component" value="Genome"/>
</dbReference>
<dbReference type="RefSeq" id="YP_008083053.1">
    <property type="nucleotide sequence ID" value="NC_021471.1"/>
</dbReference>
<evidence type="ECO:0000259" key="4">
    <source>
        <dbReference type="Pfam" id="PF04233"/>
    </source>
</evidence>
<keyword evidence="6" id="KW-1185">Reference proteome</keyword>
<dbReference type="Pfam" id="PF04860">
    <property type="entry name" value="Phage_portal"/>
    <property type="match status" value="1"/>
</dbReference>
<evidence type="ECO:0000256" key="3">
    <source>
        <dbReference type="ARBA" id="ARBA00023219"/>
    </source>
</evidence>
<reference evidence="5 6" key="1">
    <citation type="journal article" date="2013" name="Proc. Natl. Acad. Sci. U.S.A.">
        <title>Structure of the archaeal head-tailed virus HSTV-1 completes the HK97 fold story.</title>
        <authorList>
            <person name="Pietila M.K."/>
            <person name="Laurinmaki P."/>
            <person name="Russell D.A."/>
            <person name="Ko C.C."/>
            <person name="Jacobs-Sera D."/>
            <person name="Hendrix R.W."/>
            <person name="Bamford D.H."/>
            <person name="Butcher S.J."/>
        </authorList>
    </citation>
    <scope>NUCLEOTIDE SEQUENCE [LARGE SCALE GENOMIC DNA]</scope>
</reference>
<accession>R9QT34</accession>
<evidence type="ECO:0000256" key="2">
    <source>
        <dbReference type="ARBA" id="ARBA00023009"/>
    </source>
</evidence>
<name>R9QT34_9CAUD</name>
<feature type="domain" description="Phage head morphogenesis" evidence="4">
    <location>
        <begin position="741"/>
        <end position="861"/>
    </location>
</feature>
<keyword evidence="1" id="KW-1188">Viral release from host cell</keyword>